<dbReference type="Gene3D" id="6.10.340.10">
    <property type="match status" value="1"/>
</dbReference>
<comment type="caution">
    <text evidence="9">The sequence shown here is derived from an EMBL/GenBank/DDBJ whole genome shotgun (WGS) entry which is preliminary data.</text>
</comment>
<evidence type="ECO:0000256" key="3">
    <source>
        <dbReference type="ARBA" id="ARBA00022692"/>
    </source>
</evidence>
<feature type="domain" description="GGDEF" evidence="8">
    <location>
        <begin position="391"/>
        <end position="517"/>
    </location>
</feature>
<evidence type="ECO:0000259" key="8">
    <source>
        <dbReference type="PROSITE" id="PS50887"/>
    </source>
</evidence>
<dbReference type="FunFam" id="3.30.70.270:FF:000001">
    <property type="entry name" value="Diguanylate cyclase domain protein"/>
    <property type="match status" value="1"/>
</dbReference>
<gene>
    <name evidence="9" type="ORF">HNQ80_000817</name>
</gene>
<accession>A0A841KLN0</accession>
<keyword evidence="10" id="KW-1185">Reference proteome</keyword>
<dbReference type="PANTHER" id="PTHR45138">
    <property type="entry name" value="REGULATORY COMPONENTS OF SENSORY TRANSDUCTION SYSTEM"/>
    <property type="match status" value="1"/>
</dbReference>
<dbReference type="CDD" id="cd12912">
    <property type="entry name" value="PDC2_MCP_like"/>
    <property type="match status" value="1"/>
</dbReference>
<dbReference type="PANTHER" id="PTHR45138:SF9">
    <property type="entry name" value="DIGUANYLATE CYCLASE DGCM-RELATED"/>
    <property type="match status" value="1"/>
</dbReference>
<evidence type="ECO:0000256" key="2">
    <source>
        <dbReference type="ARBA" id="ARBA00022475"/>
    </source>
</evidence>
<dbReference type="InterPro" id="IPR003660">
    <property type="entry name" value="HAMP_dom"/>
</dbReference>
<dbReference type="InterPro" id="IPR029151">
    <property type="entry name" value="Sensor-like_sf"/>
</dbReference>
<dbReference type="Pfam" id="PF02743">
    <property type="entry name" value="dCache_1"/>
    <property type="match status" value="1"/>
</dbReference>
<evidence type="ECO:0000256" key="6">
    <source>
        <dbReference type="SAM" id="Phobius"/>
    </source>
</evidence>
<evidence type="ECO:0000256" key="5">
    <source>
        <dbReference type="ARBA" id="ARBA00023136"/>
    </source>
</evidence>
<sequence>MKMGIKMKMSLTMFILISIPIYMLGSLSYEKAKEILIEELNAANLRTIEHMNDYFIHHYMEEIELAIDIFSSDQKLLESLTMERDVLVGMDDWNIIRRLNSDLWHVFIGTSNGRFYIVPEWQPPDRYDPSIRPWYIAAMKEKGKIVWSEPYEELVTHEKVISASKTIEDHNGEVIGVFAINTSLQQLSKAVKGTNLGEGGFVMILDKRGQIIAHPDEDALGKDMTSQMWYSSLDMEKGAFYTIADGKGMFISYMMIPKTEWQLVALMPKETLEKEIEPIRQRTISIGVISGLAAVLVGIFFSHTVVGRIRRIMDYMEAVEKGDLQVQSYCQGNDEIAELNMKFNHMVANLHHVMSEMKKISMVDGLTKVYNHKYMYDRLDQEIKEARRYGKRLSVIMVDIDHFKAVNDKYGHQVGDQVLSKLAAFIRNSLRSIDIVGRYGGEEFMIILPETMLEQSFILADKIRQRVECLQWQEEELKITISGGVTEWKDENALEIVKKADDLLYKAKNNGRNRIEK</sequence>
<dbReference type="AlphaFoldDB" id="A0A841KLN0"/>
<protein>
    <submittedName>
        <fullName evidence="9">Diguanylate cyclase (GGDEF)-like protein</fullName>
    </submittedName>
</protein>
<dbReference type="Gene3D" id="3.30.70.270">
    <property type="match status" value="1"/>
</dbReference>
<dbReference type="SUPFAM" id="SSF103190">
    <property type="entry name" value="Sensory domain-like"/>
    <property type="match status" value="1"/>
</dbReference>
<dbReference type="SMART" id="SM00267">
    <property type="entry name" value="GGDEF"/>
    <property type="match status" value="1"/>
</dbReference>
<dbReference type="GO" id="GO:0005886">
    <property type="term" value="C:plasma membrane"/>
    <property type="evidence" value="ECO:0007669"/>
    <property type="project" value="UniProtKB-SubCell"/>
</dbReference>
<dbReference type="Proteomes" id="UP000579281">
    <property type="component" value="Unassembled WGS sequence"/>
</dbReference>
<evidence type="ECO:0000259" key="7">
    <source>
        <dbReference type="PROSITE" id="PS50885"/>
    </source>
</evidence>
<dbReference type="Pfam" id="PF00672">
    <property type="entry name" value="HAMP"/>
    <property type="match status" value="1"/>
</dbReference>
<dbReference type="InterPro" id="IPR033479">
    <property type="entry name" value="dCache_1"/>
</dbReference>
<dbReference type="Pfam" id="PF00990">
    <property type="entry name" value="GGDEF"/>
    <property type="match status" value="1"/>
</dbReference>
<dbReference type="Gene3D" id="3.30.450.20">
    <property type="entry name" value="PAS domain"/>
    <property type="match status" value="1"/>
</dbReference>
<dbReference type="PROSITE" id="PS50887">
    <property type="entry name" value="GGDEF"/>
    <property type="match status" value="1"/>
</dbReference>
<dbReference type="NCBIfam" id="TIGR00254">
    <property type="entry name" value="GGDEF"/>
    <property type="match status" value="1"/>
</dbReference>
<organism evidence="9 10">
    <name type="scientific">Anaerosolibacter carboniphilus</name>
    <dbReference type="NCBI Taxonomy" id="1417629"/>
    <lineage>
        <taxon>Bacteria</taxon>
        <taxon>Bacillati</taxon>
        <taxon>Bacillota</taxon>
        <taxon>Clostridia</taxon>
        <taxon>Peptostreptococcales</taxon>
        <taxon>Thermotaleaceae</taxon>
        <taxon>Anaerosolibacter</taxon>
    </lineage>
</organism>
<reference evidence="9 10" key="1">
    <citation type="submission" date="2020-08" db="EMBL/GenBank/DDBJ databases">
        <title>Genomic Encyclopedia of Type Strains, Phase IV (KMG-IV): sequencing the most valuable type-strain genomes for metagenomic binning, comparative biology and taxonomic classification.</title>
        <authorList>
            <person name="Goeker M."/>
        </authorList>
    </citation>
    <scope>NUCLEOTIDE SEQUENCE [LARGE SCALE GENOMIC DNA]</scope>
    <source>
        <strain evidence="9 10">DSM 103526</strain>
    </source>
</reference>
<keyword evidence="2" id="KW-1003">Cell membrane</keyword>
<keyword evidence="3 6" id="KW-0812">Transmembrane</keyword>
<dbReference type="CDD" id="cd06225">
    <property type="entry name" value="HAMP"/>
    <property type="match status" value="1"/>
</dbReference>
<dbReference type="InterPro" id="IPR043128">
    <property type="entry name" value="Rev_trsase/Diguanyl_cyclase"/>
</dbReference>
<dbReference type="SUPFAM" id="SSF55073">
    <property type="entry name" value="Nucleotide cyclase"/>
    <property type="match status" value="1"/>
</dbReference>
<evidence type="ECO:0000256" key="4">
    <source>
        <dbReference type="ARBA" id="ARBA00022989"/>
    </source>
</evidence>
<dbReference type="CDD" id="cd01949">
    <property type="entry name" value="GGDEF"/>
    <property type="match status" value="1"/>
</dbReference>
<dbReference type="GO" id="GO:0007165">
    <property type="term" value="P:signal transduction"/>
    <property type="evidence" value="ECO:0007669"/>
    <property type="project" value="InterPro"/>
</dbReference>
<comment type="subcellular location">
    <subcellularLocation>
        <location evidence="1">Cell membrane</location>
        <topology evidence="1">Multi-pass membrane protein</topology>
    </subcellularLocation>
</comment>
<dbReference type="CDD" id="cd18773">
    <property type="entry name" value="PDC1_HK_sensor"/>
    <property type="match status" value="1"/>
</dbReference>
<keyword evidence="5 6" id="KW-0472">Membrane</keyword>
<dbReference type="GO" id="GO:1902201">
    <property type="term" value="P:negative regulation of bacterial-type flagellum-dependent cell motility"/>
    <property type="evidence" value="ECO:0007669"/>
    <property type="project" value="TreeGrafter"/>
</dbReference>
<dbReference type="EMBL" id="JACHEN010000003">
    <property type="protein sequence ID" value="MBB6214734.1"/>
    <property type="molecule type" value="Genomic_DNA"/>
</dbReference>
<dbReference type="InterPro" id="IPR000160">
    <property type="entry name" value="GGDEF_dom"/>
</dbReference>
<dbReference type="GO" id="GO:0052621">
    <property type="term" value="F:diguanylate cyclase activity"/>
    <property type="evidence" value="ECO:0007669"/>
    <property type="project" value="TreeGrafter"/>
</dbReference>
<name>A0A841KLN0_9FIRM</name>
<feature type="domain" description="HAMP" evidence="7">
    <location>
        <begin position="303"/>
        <end position="355"/>
    </location>
</feature>
<proteinExistence type="predicted"/>
<dbReference type="SMART" id="SM00304">
    <property type="entry name" value="HAMP"/>
    <property type="match status" value="1"/>
</dbReference>
<evidence type="ECO:0000313" key="10">
    <source>
        <dbReference type="Proteomes" id="UP000579281"/>
    </source>
</evidence>
<dbReference type="InterPro" id="IPR029787">
    <property type="entry name" value="Nucleotide_cyclase"/>
</dbReference>
<feature type="transmembrane region" description="Helical" evidence="6">
    <location>
        <begin position="284"/>
        <end position="306"/>
    </location>
</feature>
<dbReference type="PROSITE" id="PS50885">
    <property type="entry name" value="HAMP"/>
    <property type="match status" value="1"/>
</dbReference>
<dbReference type="InterPro" id="IPR050469">
    <property type="entry name" value="Diguanylate_Cyclase"/>
</dbReference>
<dbReference type="GO" id="GO:0043709">
    <property type="term" value="P:cell adhesion involved in single-species biofilm formation"/>
    <property type="evidence" value="ECO:0007669"/>
    <property type="project" value="TreeGrafter"/>
</dbReference>
<dbReference type="SUPFAM" id="SSF158472">
    <property type="entry name" value="HAMP domain-like"/>
    <property type="match status" value="1"/>
</dbReference>
<evidence type="ECO:0000313" key="9">
    <source>
        <dbReference type="EMBL" id="MBB6214734.1"/>
    </source>
</evidence>
<keyword evidence="4 6" id="KW-1133">Transmembrane helix</keyword>
<evidence type="ECO:0000256" key="1">
    <source>
        <dbReference type="ARBA" id="ARBA00004651"/>
    </source>
</evidence>
<dbReference type="RefSeq" id="WP_184308388.1">
    <property type="nucleotide sequence ID" value="NZ_JACHEN010000003.1"/>
</dbReference>